<dbReference type="EMBL" id="JAVDUM010000013">
    <property type="protein sequence ID" value="MDR6868333.1"/>
    <property type="molecule type" value="Genomic_DNA"/>
</dbReference>
<name>A0ABU1SFE3_9MICO</name>
<evidence type="ECO:0000313" key="2">
    <source>
        <dbReference type="Proteomes" id="UP001259347"/>
    </source>
</evidence>
<keyword evidence="2" id="KW-1185">Reference proteome</keyword>
<accession>A0ABU1SFE3</accession>
<proteinExistence type="predicted"/>
<gene>
    <name evidence="1" type="ORF">J2Y69_002947</name>
</gene>
<reference evidence="1 2" key="1">
    <citation type="submission" date="2023-07" db="EMBL/GenBank/DDBJ databases">
        <title>Sorghum-associated microbial communities from plants grown in Nebraska, USA.</title>
        <authorList>
            <person name="Schachtman D."/>
        </authorList>
    </citation>
    <scope>NUCLEOTIDE SEQUENCE [LARGE SCALE GENOMIC DNA]</scope>
    <source>
        <strain evidence="1 2">2980</strain>
    </source>
</reference>
<dbReference type="RefSeq" id="WP_310022030.1">
    <property type="nucleotide sequence ID" value="NZ_JAVDUM010000013.1"/>
</dbReference>
<evidence type="ECO:0000313" key="1">
    <source>
        <dbReference type="EMBL" id="MDR6868333.1"/>
    </source>
</evidence>
<sequence>MFAAPTEHVARFYDSTDARVHDVQWKVLLELTVTRALCIPDPAHRSKELTRALHPSSFLRTATGQVIIPRDSVWAVTGFSPAGADGWSRIALTQVS</sequence>
<organism evidence="1 2">
    <name type="scientific">Microbacterium resistens</name>
    <dbReference type="NCBI Taxonomy" id="156977"/>
    <lineage>
        <taxon>Bacteria</taxon>
        <taxon>Bacillati</taxon>
        <taxon>Actinomycetota</taxon>
        <taxon>Actinomycetes</taxon>
        <taxon>Micrococcales</taxon>
        <taxon>Microbacteriaceae</taxon>
        <taxon>Microbacterium</taxon>
    </lineage>
</organism>
<comment type="caution">
    <text evidence="1">The sequence shown here is derived from an EMBL/GenBank/DDBJ whole genome shotgun (WGS) entry which is preliminary data.</text>
</comment>
<protein>
    <submittedName>
        <fullName evidence="1">Uncharacterized protein</fullName>
    </submittedName>
</protein>
<dbReference type="Proteomes" id="UP001259347">
    <property type="component" value="Unassembled WGS sequence"/>
</dbReference>